<dbReference type="OrthoDB" id="3208990at2"/>
<dbReference type="Proteomes" id="UP000184501">
    <property type="component" value="Unassembled WGS sequence"/>
</dbReference>
<name>A0A1M4T893_STRHI</name>
<evidence type="ECO:0000256" key="4">
    <source>
        <dbReference type="ARBA" id="ARBA00022989"/>
    </source>
</evidence>
<feature type="transmembrane region" description="Helical" evidence="7">
    <location>
        <begin position="123"/>
        <end position="139"/>
    </location>
</feature>
<feature type="domain" description="Cell wall-active antibiotics response LiaF-like C-terminal" evidence="9">
    <location>
        <begin position="393"/>
        <end position="486"/>
    </location>
</feature>
<accession>A0A1M4T893</accession>
<evidence type="ECO:0000259" key="8">
    <source>
        <dbReference type="Pfam" id="PF04024"/>
    </source>
</evidence>
<feature type="compositionally biased region" description="Pro residues" evidence="6">
    <location>
        <begin position="165"/>
        <end position="179"/>
    </location>
</feature>
<dbReference type="PANTHER" id="PTHR33885">
    <property type="entry name" value="PHAGE SHOCK PROTEIN C"/>
    <property type="match status" value="1"/>
</dbReference>
<gene>
    <name evidence="10" type="ORF">SAMN05444320_1016</name>
</gene>
<dbReference type="EMBL" id="FQVN01000001">
    <property type="protein sequence ID" value="SHE40630.1"/>
    <property type="molecule type" value="Genomic_DNA"/>
</dbReference>
<evidence type="ECO:0000313" key="11">
    <source>
        <dbReference type="Proteomes" id="UP000184501"/>
    </source>
</evidence>
<feature type="compositionally biased region" description="Pro residues" evidence="6">
    <location>
        <begin position="250"/>
        <end position="264"/>
    </location>
</feature>
<dbReference type="AlphaFoldDB" id="A0A1M4T893"/>
<evidence type="ECO:0000256" key="6">
    <source>
        <dbReference type="SAM" id="MobiDB-lite"/>
    </source>
</evidence>
<keyword evidence="4 7" id="KW-1133">Transmembrane helix</keyword>
<feature type="region of interest" description="Disordered" evidence="6">
    <location>
        <begin position="155"/>
        <end position="292"/>
    </location>
</feature>
<keyword evidence="2" id="KW-1003">Cell membrane</keyword>
<dbReference type="Pfam" id="PF09922">
    <property type="entry name" value="LiaF-like_C"/>
    <property type="match status" value="1"/>
</dbReference>
<feature type="domain" description="Phage shock protein PspC N-terminal" evidence="8">
    <location>
        <begin position="25"/>
        <end position="80"/>
    </location>
</feature>
<proteinExistence type="predicted"/>
<feature type="transmembrane region" description="Helical" evidence="7">
    <location>
        <begin position="347"/>
        <end position="367"/>
    </location>
</feature>
<feature type="transmembrane region" description="Helical" evidence="7">
    <location>
        <begin position="55"/>
        <end position="78"/>
    </location>
</feature>
<dbReference type="PANTHER" id="PTHR33885:SF3">
    <property type="entry name" value="PHAGE SHOCK PROTEIN C"/>
    <property type="match status" value="1"/>
</dbReference>
<keyword evidence="11" id="KW-1185">Reference proteome</keyword>
<dbReference type="InterPro" id="IPR024425">
    <property type="entry name" value="LiaF-like_C"/>
</dbReference>
<evidence type="ECO:0000256" key="1">
    <source>
        <dbReference type="ARBA" id="ARBA00004162"/>
    </source>
</evidence>
<dbReference type="InterPro" id="IPR007168">
    <property type="entry name" value="Phageshock_PspC_N"/>
</dbReference>
<dbReference type="Pfam" id="PF04024">
    <property type="entry name" value="PspC"/>
    <property type="match status" value="1"/>
</dbReference>
<dbReference type="InterPro" id="IPR052027">
    <property type="entry name" value="PspC"/>
</dbReference>
<organism evidence="10 11">
    <name type="scientific">Streptoalloteichus hindustanus</name>
    <dbReference type="NCBI Taxonomy" id="2017"/>
    <lineage>
        <taxon>Bacteria</taxon>
        <taxon>Bacillati</taxon>
        <taxon>Actinomycetota</taxon>
        <taxon>Actinomycetes</taxon>
        <taxon>Pseudonocardiales</taxon>
        <taxon>Pseudonocardiaceae</taxon>
        <taxon>Streptoalloteichus</taxon>
    </lineage>
</organism>
<evidence type="ECO:0000256" key="3">
    <source>
        <dbReference type="ARBA" id="ARBA00022692"/>
    </source>
</evidence>
<dbReference type="RefSeq" id="WP_073479269.1">
    <property type="nucleotide sequence ID" value="NZ_FQVN01000001.1"/>
</dbReference>
<feature type="compositionally biased region" description="Low complexity" evidence="6">
    <location>
        <begin position="180"/>
        <end position="216"/>
    </location>
</feature>
<evidence type="ECO:0000256" key="5">
    <source>
        <dbReference type="ARBA" id="ARBA00023136"/>
    </source>
</evidence>
<feature type="transmembrane region" description="Helical" evidence="7">
    <location>
        <begin position="321"/>
        <end position="340"/>
    </location>
</feature>
<evidence type="ECO:0000259" key="9">
    <source>
        <dbReference type="Pfam" id="PF09922"/>
    </source>
</evidence>
<comment type="subcellular location">
    <subcellularLocation>
        <location evidence="1">Cell membrane</location>
        <topology evidence="1">Single-pass membrane protein</topology>
    </subcellularLocation>
</comment>
<reference evidence="10 11" key="1">
    <citation type="submission" date="2016-11" db="EMBL/GenBank/DDBJ databases">
        <authorList>
            <person name="Jaros S."/>
            <person name="Januszkiewicz K."/>
            <person name="Wedrychowicz H."/>
        </authorList>
    </citation>
    <scope>NUCLEOTIDE SEQUENCE [LARGE SCALE GENOMIC DNA]</scope>
    <source>
        <strain evidence="10 11">DSM 44523</strain>
    </source>
</reference>
<protein>
    <submittedName>
        <fullName evidence="10">Phage shock protein C (PspC) family protein</fullName>
    </submittedName>
</protein>
<dbReference type="GO" id="GO:0005886">
    <property type="term" value="C:plasma membrane"/>
    <property type="evidence" value="ECO:0007669"/>
    <property type="project" value="UniProtKB-SubCell"/>
</dbReference>
<feature type="transmembrane region" description="Helical" evidence="7">
    <location>
        <begin position="296"/>
        <end position="315"/>
    </location>
</feature>
<feature type="compositionally biased region" description="Pro residues" evidence="6">
    <location>
        <begin position="217"/>
        <end position="233"/>
    </location>
</feature>
<sequence>MSGTQGTPRRWGAVEETAGDFWATRPRRPRVGRKVAGVAAGIGRRYGVDPVLVRVAFAMLTFSGGVGLLLYVLGWLLLPEDGDEVSAVEGLLHRGRASTSGALTAALALGLIPISAYVFDGDVSAFVSLALAGGALYLLHRARGQENREFGAAAPAPAWSDVPPATQPGPTGTPGPTGPVGPMGQTGAMGPAGPAGVAEPPTVASATQPFSTQAAAPAPPPAEPTPPPAPTPFPGATFPPVAEPAASTPPADPLSPTPSAPPAWDPLGTAPFAWDLPEPAPSRVEEPPTPRRRSRVTAVTFALSLVAGGVGMLLVPKISWSQVPGIVLAVLGLGMVVGSFVRGGRGLIPLAIPVAFFAMASGAGMPVNQWEGAGTQHASPTAVTDVQPSYTLSAGDIDLDLSQLRLGKDDQVTTRVGVNLGNVTVRVPRDADVQVECTSGLGEVQCLGQWANGTRRSMRIEDNGPDGPGGGKIVLDARTGMGNVEVLRD</sequence>
<dbReference type="STRING" id="2017.SAMN05444320_1016"/>
<evidence type="ECO:0000256" key="2">
    <source>
        <dbReference type="ARBA" id="ARBA00022475"/>
    </source>
</evidence>
<evidence type="ECO:0000313" key="10">
    <source>
        <dbReference type="EMBL" id="SHE40630.1"/>
    </source>
</evidence>
<evidence type="ECO:0000256" key="7">
    <source>
        <dbReference type="SAM" id="Phobius"/>
    </source>
</evidence>
<feature type="transmembrane region" description="Helical" evidence="7">
    <location>
        <begin position="99"/>
        <end position="117"/>
    </location>
</feature>
<keyword evidence="5 7" id="KW-0472">Membrane</keyword>
<keyword evidence="3 7" id="KW-0812">Transmembrane</keyword>